<dbReference type="EMBL" id="KR862293">
    <property type="protein sequence ID" value="ALS54100.1"/>
    <property type="molecule type" value="Genomic_RNA"/>
</dbReference>
<evidence type="ECO:0000313" key="2">
    <source>
        <dbReference type="Proteomes" id="UP000165351"/>
    </source>
</evidence>
<dbReference type="Pfam" id="PF01606">
    <property type="entry name" value="Arteri_env"/>
    <property type="match status" value="1"/>
</dbReference>
<dbReference type="Proteomes" id="UP000165351">
    <property type="component" value="Genome"/>
</dbReference>
<name>A0A159D6L1_9NIDO</name>
<dbReference type="InterPro" id="IPR002556">
    <property type="entry name" value="Arteri_GP3"/>
</dbReference>
<sequence length="198" mass="21610">MVSSWLLHACLSCFLFQCVCSSSDPANSTSGQISTPTCFSFPRANFSVHLHFEALVCRTDGGTLRQGFISSSSGGCSSVSSGSGLAVDRKLIQYPHNITADFDLNNTLDQSHAHIAALLTAVLLHDPESFQLNPNNTRSFNVSTNTTLYTFCVNGTIILENATLGSYYFFNPSTWDLYILELFRPFVLSLLVLSIAFA</sequence>
<accession>A0A159D6L1</accession>
<protein>
    <submittedName>
        <fullName evidence="1">ORF3' protein</fullName>
    </submittedName>
</protein>
<reference evidence="1 2" key="1">
    <citation type="journal article" date="2016" name="J. Virol.">
        <title>Arteriviruses, Pegiviruses, and Lentiviruses Are Common among Wild African Monkeys.</title>
        <authorList>
            <person name="Bailey A."/>
            <person name="Heimbruch K."/>
        </authorList>
    </citation>
    <scope>NUCLEOTIDE SEQUENCE [LARGE SCALE GENOMIC DNA]</scope>
    <source>
        <strain evidence="1">VSAC4004</strain>
    </source>
</reference>
<proteinExistence type="predicted"/>
<evidence type="ECO:0000313" key="1">
    <source>
        <dbReference type="EMBL" id="ALS54100.1"/>
    </source>
</evidence>
<organism evidence="1 2">
    <name type="scientific">Free State vervet virus</name>
    <dbReference type="NCBI Taxonomy" id="1737586"/>
    <lineage>
        <taxon>Viruses</taxon>
        <taxon>Riboviria</taxon>
        <taxon>Orthornavirae</taxon>
        <taxon>Pisuviricota</taxon>
        <taxon>Pisoniviricetes</taxon>
        <taxon>Nidovirales</taxon>
        <taxon>Arnidovirineae</taxon>
        <taxon>Arteriviridae</taxon>
        <taxon>Simarterivirinae</taxon>
        <taxon>Epsilonarterivirus</taxon>
        <taxon>Sheartevirus</taxon>
        <taxon>Epsilonarterivirus safriver</taxon>
    </lineage>
</organism>